<organism evidence="2 3">
    <name type="scientific">Lentzea guizhouensis</name>
    <dbReference type="NCBI Taxonomy" id="1586287"/>
    <lineage>
        <taxon>Bacteria</taxon>
        <taxon>Bacillati</taxon>
        <taxon>Actinomycetota</taxon>
        <taxon>Actinomycetes</taxon>
        <taxon>Pseudonocardiales</taxon>
        <taxon>Pseudonocardiaceae</taxon>
        <taxon>Lentzea</taxon>
    </lineage>
</organism>
<dbReference type="InterPro" id="IPR036457">
    <property type="entry name" value="PPM-type-like_dom_sf"/>
</dbReference>
<protein>
    <recommendedName>
        <fullName evidence="1">PPM-type phosphatase domain-containing protein</fullName>
    </recommendedName>
</protein>
<dbReference type="InterPro" id="IPR001932">
    <property type="entry name" value="PPM-type_phosphatase-like_dom"/>
</dbReference>
<evidence type="ECO:0000259" key="1">
    <source>
        <dbReference type="PROSITE" id="PS51746"/>
    </source>
</evidence>
<dbReference type="RefSeq" id="WP_065921024.1">
    <property type="nucleotide sequence ID" value="NZ_CP016793.1"/>
</dbReference>
<keyword evidence="3" id="KW-1185">Reference proteome</keyword>
<proteinExistence type="predicted"/>
<dbReference type="PROSITE" id="PS51746">
    <property type="entry name" value="PPM_2"/>
    <property type="match status" value="1"/>
</dbReference>
<dbReference type="SMART" id="SM00332">
    <property type="entry name" value="PP2Cc"/>
    <property type="match status" value="1"/>
</dbReference>
<dbReference type="AlphaFoldDB" id="A0A1B2HY83"/>
<gene>
    <name evidence="2" type="ORF">BBK82_13150</name>
</gene>
<dbReference type="Gene3D" id="3.60.40.10">
    <property type="entry name" value="PPM-type phosphatase domain"/>
    <property type="match status" value="1"/>
</dbReference>
<reference evidence="2 3" key="1">
    <citation type="submission" date="2016-07" db="EMBL/GenBank/DDBJ databases">
        <title>Complete genome sequence of the Lentzea guizhouensis DHS C013.</title>
        <authorList>
            <person name="Cao C."/>
        </authorList>
    </citation>
    <scope>NUCLEOTIDE SEQUENCE [LARGE SCALE GENOMIC DNA]</scope>
    <source>
        <strain evidence="2 3">DHS C013</strain>
    </source>
</reference>
<dbReference type="KEGG" id="led:BBK82_13150"/>
<accession>A0A1B2HY83</accession>
<dbReference type="SUPFAM" id="SSF81606">
    <property type="entry name" value="PP2C-like"/>
    <property type="match status" value="1"/>
</dbReference>
<dbReference type="STRING" id="1586287.BBK82_13150"/>
<name>A0A1B2HY83_9PSEU</name>
<dbReference type="Proteomes" id="UP000093053">
    <property type="component" value="Chromosome"/>
</dbReference>
<evidence type="ECO:0000313" key="3">
    <source>
        <dbReference type="Proteomes" id="UP000093053"/>
    </source>
</evidence>
<dbReference type="OrthoDB" id="9801841at2"/>
<sequence>MRQDYETMTVSVGTATDIGGRSHNCDATAVHSTASTTAVALIDGIGSTPEVEHAAGLFAEVAARVAARRGPVAGLLAAHDLVSGPGPETPKPNAVGAVAVVYPSDRAIVTAHVGDCRVYSWTAGTLTSHTTDHTVGELLRQVGVTEHHAALHDDWVRTSIGNATVASIPVVDVVADLVILTSDGIHKVLTDDQIAAVATRFPDDADQLACELVAAALDAARDDEPLDNMSAAVIRVDGPREGKR</sequence>
<feature type="domain" description="PPM-type phosphatase" evidence="1">
    <location>
        <begin position="11"/>
        <end position="236"/>
    </location>
</feature>
<dbReference type="EMBL" id="CP016793">
    <property type="protein sequence ID" value="ANZ42699.1"/>
    <property type="molecule type" value="Genomic_DNA"/>
</dbReference>
<evidence type="ECO:0000313" key="2">
    <source>
        <dbReference type="EMBL" id="ANZ42699.1"/>
    </source>
</evidence>